<dbReference type="PANTHER" id="PTHR33645">
    <property type="entry name" value="AMINOPEPTIDASE (DUF3754)"/>
    <property type="match status" value="1"/>
</dbReference>
<feature type="compositionally biased region" description="Polar residues" evidence="1">
    <location>
        <begin position="48"/>
        <end position="57"/>
    </location>
</feature>
<protein>
    <recommendedName>
        <fullName evidence="6">WW domain-containing protein</fullName>
    </recommendedName>
</protein>
<proteinExistence type="predicted"/>
<dbReference type="EMBL" id="BNCQ01000060">
    <property type="protein sequence ID" value="GIM14931.1"/>
    <property type="molecule type" value="Genomic_DNA"/>
</dbReference>
<keyword evidence="5" id="KW-1185">Reference proteome</keyword>
<evidence type="ECO:0000313" key="5">
    <source>
        <dbReference type="Proteomes" id="UP000747110"/>
    </source>
</evidence>
<organism evidence="3 5">
    <name type="scientific">Volvox reticuliferus</name>
    <dbReference type="NCBI Taxonomy" id="1737510"/>
    <lineage>
        <taxon>Eukaryota</taxon>
        <taxon>Viridiplantae</taxon>
        <taxon>Chlorophyta</taxon>
        <taxon>core chlorophytes</taxon>
        <taxon>Chlorophyceae</taxon>
        <taxon>CS clade</taxon>
        <taxon>Chlamydomonadales</taxon>
        <taxon>Volvocaceae</taxon>
        <taxon>Volvox</taxon>
    </lineage>
</organism>
<dbReference type="OrthoDB" id="2020015at2759"/>
<evidence type="ECO:0000313" key="4">
    <source>
        <dbReference type="EMBL" id="GIM14931.1"/>
    </source>
</evidence>
<feature type="region of interest" description="Disordered" evidence="1">
    <location>
        <begin position="1"/>
        <end position="258"/>
    </location>
</feature>
<keyword evidence="2" id="KW-0472">Membrane</keyword>
<evidence type="ECO:0000256" key="2">
    <source>
        <dbReference type="SAM" id="Phobius"/>
    </source>
</evidence>
<feature type="compositionally biased region" description="Low complexity" evidence="1">
    <location>
        <begin position="224"/>
        <end position="235"/>
    </location>
</feature>
<keyword evidence="2" id="KW-0812">Transmembrane</keyword>
<feature type="compositionally biased region" description="Low complexity" evidence="1">
    <location>
        <begin position="107"/>
        <end position="140"/>
    </location>
</feature>
<dbReference type="CDD" id="cd00201">
    <property type="entry name" value="WW"/>
    <property type="match status" value="1"/>
</dbReference>
<accession>A0A8J4D2M3</accession>
<dbReference type="Proteomes" id="UP000747110">
    <property type="component" value="Unassembled WGS sequence"/>
</dbReference>
<sequence>MDEEKTPPRSSRLPPAGLAPLPQRPPLDSLGGQPIVPTFSKPKLPTTVPIQAPSSAETPQPPLPSSTTAAANTNPALPPPPPAPPATAVPTTSLPGDTRAPASIDDPASPRTAPAKATATTEPALAEAAAAARPSQQTQGPQPPPGQTDAPHVQPAPTQSQAAQHEGTAAATTPPPLQPMLIQADATPSNGPPLTLPGAVPTTPVGSGQPNLQVKAGPQPPAAPAAAAAAAGPTPASRPTSKREPPRDPPPPAAVEHMSVTTDCRTVEQYIPFGFVELRGRLLADFPEVFGDPSVSKKFVELCKWMSLRNTLRLAIDYGDADEKYSPLDPDKDTLAFKAASVEETSPPAVSSTSAVAPAPGPAKSLMPKSDLKSMVADLYDELDKILEKAEFSELPPEDLERATKHKSLMGLEVIPASSEYLEHRIHYRGTRTKKIRFRRWGLFRRQIEMNVYERLAICFRLKKPVSKDDVPMEAASSNSAGIDTRPWYRRLFCGQRASVAPALLELRDEFVYMKLFKDVLQSDIDMLLPGAVIKFTWFDYMMVWVPILVGCGMAVWKAINGTIDFSNLINAALSIVLIVMPITWGVRAYFAVKEKQRLHQAHLNALFLMHNLNNNAGVISQLLGEAQEQEDNETMLAYFFLWRGEASPKPVPKIELDRAVEAYLQNKLDDLKVAVRMDYEVLDSIAKLERLGLVHTTRGADGVRRLQALPLDLALEKAHVRYFDESREAGQPEVPPSEAKRQGAISLAWHECMDVFGPTGQKFRYFWNAETGESQYNEPDEPYIKLGASAALDFEDAYGVNLADPQKQPAPLHHAKTA</sequence>
<feature type="transmembrane region" description="Helical" evidence="2">
    <location>
        <begin position="569"/>
        <end position="591"/>
    </location>
</feature>
<dbReference type="InterPro" id="IPR022227">
    <property type="entry name" value="DUF3754"/>
</dbReference>
<feature type="compositionally biased region" description="Pro residues" evidence="1">
    <location>
        <begin position="76"/>
        <end position="87"/>
    </location>
</feature>
<keyword evidence="2" id="KW-1133">Transmembrane helix</keyword>
<dbReference type="InterPro" id="IPR001202">
    <property type="entry name" value="WW_dom"/>
</dbReference>
<dbReference type="EMBL" id="BNCP01000064">
    <property type="protein sequence ID" value="GIL91402.1"/>
    <property type="molecule type" value="Genomic_DNA"/>
</dbReference>
<dbReference type="PANTHER" id="PTHR33645:SF11">
    <property type="entry name" value="AMINOPEPTIDASE (DUF3754)"/>
    <property type="match status" value="1"/>
</dbReference>
<reference evidence="3" key="1">
    <citation type="journal article" date="2021" name="Proc. Natl. Acad. Sci. U.S.A.">
        <title>Three genomes in the algal genus Volvox reveal the fate of a haploid sex-determining region after a transition to homothallism.</title>
        <authorList>
            <person name="Yamamoto K."/>
            <person name="Hamaji T."/>
            <person name="Kawai-Toyooka H."/>
            <person name="Matsuzaki R."/>
            <person name="Takahashi F."/>
            <person name="Nishimura Y."/>
            <person name="Kawachi M."/>
            <person name="Noguchi H."/>
            <person name="Minakuchi Y."/>
            <person name="Umen J.G."/>
            <person name="Toyoda A."/>
            <person name="Nozaki H."/>
        </authorList>
    </citation>
    <scope>NUCLEOTIDE SEQUENCE</scope>
    <source>
        <strain evidence="4">NIES-3785</strain>
        <strain evidence="3">NIES-3786</strain>
    </source>
</reference>
<gene>
    <name evidence="3" type="ORF">Vretifemale_19019</name>
    <name evidence="4" type="ORF">Vretimale_17792</name>
</gene>
<evidence type="ECO:0000313" key="3">
    <source>
        <dbReference type="EMBL" id="GIL91402.1"/>
    </source>
</evidence>
<feature type="transmembrane region" description="Helical" evidence="2">
    <location>
        <begin position="538"/>
        <end position="557"/>
    </location>
</feature>
<evidence type="ECO:0000256" key="1">
    <source>
        <dbReference type="SAM" id="MobiDB-lite"/>
    </source>
</evidence>
<dbReference type="Pfam" id="PF12576">
    <property type="entry name" value="DUF3754"/>
    <property type="match status" value="1"/>
</dbReference>
<comment type="caution">
    <text evidence="3">The sequence shown here is derived from an EMBL/GenBank/DDBJ whole genome shotgun (WGS) entry which is preliminary data.</text>
</comment>
<evidence type="ECO:0008006" key="6">
    <source>
        <dbReference type="Google" id="ProtNLM"/>
    </source>
</evidence>
<name>A0A8J4D2M3_9CHLO</name>
<dbReference type="AlphaFoldDB" id="A0A8J4D2M3"/>
<feature type="compositionally biased region" description="Low complexity" evidence="1">
    <location>
        <begin position="65"/>
        <end position="75"/>
    </location>
</feature>
<dbReference type="Proteomes" id="UP000722791">
    <property type="component" value="Unassembled WGS sequence"/>
</dbReference>